<reference evidence="9" key="2">
    <citation type="submission" date="2022-03" db="EMBL/GenBank/DDBJ databases">
        <title>Draft title - Genomic analysis of global carrot germplasm unveils the trajectory of domestication and the origin of high carotenoid orange carrot.</title>
        <authorList>
            <person name="Iorizzo M."/>
            <person name="Ellison S."/>
            <person name="Senalik D."/>
            <person name="Macko-Podgorni A."/>
            <person name="Grzebelus D."/>
            <person name="Bostan H."/>
            <person name="Rolling W."/>
            <person name="Curaba J."/>
            <person name="Simon P."/>
        </authorList>
    </citation>
    <scope>NUCLEOTIDE SEQUENCE</scope>
    <source>
        <tissue evidence="9">Leaf</tissue>
    </source>
</reference>
<keyword evidence="3" id="KW-0847">Vitamin C</keyword>
<evidence type="ECO:0000313" key="8">
    <source>
        <dbReference type="EMBL" id="KZM84957.1"/>
    </source>
</evidence>
<comment type="similarity">
    <text evidence="1 6">Belongs to the iron/ascorbate-dependent oxidoreductase family.</text>
</comment>
<keyword evidence="5 6" id="KW-0408">Iron</keyword>
<dbReference type="PANTHER" id="PTHR10209">
    <property type="entry name" value="OXIDOREDUCTASE, 2OG-FE II OXYGENASE FAMILY PROTEIN"/>
    <property type="match status" value="1"/>
</dbReference>
<dbReference type="Pfam" id="PF03171">
    <property type="entry name" value="2OG-FeII_Oxy"/>
    <property type="match status" value="1"/>
</dbReference>
<dbReference type="SUPFAM" id="SSF51197">
    <property type="entry name" value="Clavaminate synthase-like"/>
    <property type="match status" value="1"/>
</dbReference>
<evidence type="ECO:0000256" key="2">
    <source>
        <dbReference type="ARBA" id="ARBA00022723"/>
    </source>
</evidence>
<dbReference type="EMBL" id="CP093350">
    <property type="protein sequence ID" value="WOH12375.1"/>
    <property type="molecule type" value="Genomic_DNA"/>
</dbReference>
<dbReference type="PROSITE" id="PS51471">
    <property type="entry name" value="FE2OG_OXY"/>
    <property type="match status" value="1"/>
</dbReference>
<dbReference type="Pfam" id="PF14226">
    <property type="entry name" value="DIOX_N"/>
    <property type="match status" value="1"/>
</dbReference>
<sequence length="425" mass="47546">MGNFVLDALRTSTLSIQTSFHEIKVSFGSIKSLLVPWTRSNSNNSSPVISKTKLREDIKEFDESKVGVKGLVDAGITSIPRIFYQPPENLIDSRSLTRTLDIPVIDLAASDRAIVVRQVQEASSKFGFFQLINHGIPLCRMDDVILSIKAFNELETELKSQYYSREGNEKRVLYYGSSLHLNELEGASWNDTLLVALGPEPAESCYVPEVCRMAVAEWDEEMKKLGGALLGLMSEGLGLKREALEEKLCMDARIMAGNYYPHCPQPDLTLGLKSHTDPSIFTLLLSNHVPGLHVKVEGHEWANLVAHPGALVVNIGDVLQIISNDKYRSVEHRVLANSLQEPRISVAVFFNPANDADTYGPLPEITSLDEPARYRDFDLLELRQQMKKEVGVKSLINNCRIGPNLKWRDWNPLRLLQSYVGSSQN</sequence>
<protein>
    <recommendedName>
        <fullName evidence="7">Fe2OG dioxygenase domain-containing protein</fullName>
    </recommendedName>
</protein>
<proteinExistence type="inferred from homology"/>
<reference evidence="8" key="1">
    <citation type="journal article" date="2016" name="Nat. Genet.">
        <title>A high-quality carrot genome assembly provides new insights into carotenoid accumulation and asterid genome evolution.</title>
        <authorList>
            <person name="Iorizzo M."/>
            <person name="Ellison S."/>
            <person name="Senalik D."/>
            <person name="Zeng P."/>
            <person name="Satapoomin P."/>
            <person name="Huang J."/>
            <person name="Bowman M."/>
            <person name="Iovene M."/>
            <person name="Sanseverino W."/>
            <person name="Cavagnaro P."/>
            <person name="Yildiz M."/>
            <person name="Macko-Podgorni A."/>
            <person name="Moranska E."/>
            <person name="Grzebelus E."/>
            <person name="Grzebelus D."/>
            <person name="Ashrafi H."/>
            <person name="Zheng Z."/>
            <person name="Cheng S."/>
            <person name="Spooner D."/>
            <person name="Van Deynze A."/>
            <person name="Simon P."/>
        </authorList>
    </citation>
    <scope>NUCLEOTIDE SEQUENCE [LARGE SCALE GENOMIC DNA]</scope>
    <source>
        <tissue evidence="8">Leaf</tissue>
    </source>
</reference>
<dbReference type="InterPro" id="IPR044861">
    <property type="entry name" value="IPNS-like_FE2OG_OXY"/>
</dbReference>
<dbReference type="GO" id="GO:0031418">
    <property type="term" value="F:L-ascorbic acid binding"/>
    <property type="evidence" value="ECO:0007669"/>
    <property type="project" value="UniProtKB-KW"/>
</dbReference>
<evidence type="ECO:0000259" key="7">
    <source>
        <dbReference type="PROSITE" id="PS51471"/>
    </source>
</evidence>
<keyword evidence="2 6" id="KW-0479">Metal-binding</keyword>
<evidence type="ECO:0000256" key="6">
    <source>
        <dbReference type="RuleBase" id="RU003682"/>
    </source>
</evidence>
<evidence type="ECO:0000256" key="5">
    <source>
        <dbReference type="ARBA" id="ARBA00023004"/>
    </source>
</evidence>
<dbReference type="GO" id="GO:0016705">
    <property type="term" value="F:oxidoreductase activity, acting on paired donors, with incorporation or reduction of molecular oxygen"/>
    <property type="evidence" value="ECO:0007669"/>
    <property type="project" value="UniProtKB-ARBA"/>
</dbReference>
<keyword evidence="10" id="KW-1185">Reference proteome</keyword>
<dbReference type="AlphaFoldDB" id="A0A175YNM1"/>
<evidence type="ECO:0000256" key="3">
    <source>
        <dbReference type="ARBA" id="ARBA00022896"/>
    </source>
</evidence>
<organism evidence="8">
    <name type="scientific">Daucus carota subsp. sativus</name>
    <name type="common">Carrot</name>
    <dbReference type="NCBI Taxonomy" id="79200"/>
    <lineage>
        <taxon>Eukaryota</taxon>
        <taxon>Viridiplantae</taxon>
        <taxon>Streptophyta</taxon>
        <taxon>Embryophyta</taxon>
        <taxon>Tracheophyta</taxon>
        <taxon>Spermatophyta</taxon>
        <taxon>Magnoliopsida</taxon>
        <taxon>eudicotyledons</taxon>
        <taxon>Gunneridae</taxon>
        <taxon>Pentapetalae</taxon>
        <taxon>asterids</taxon>
        <taxon>campanulids</taxon>
        <taxon>Apiales</taxon>
        <taxon>Apiaceae</taxon>
        <taxon>Apioideae</taxon>
        <taxon>Scandiceae</taxon>
        <taxon>Daucinae</taxon>
        <taxon>Daucus</taxon>
        <taxon>Daucus sect. Daucus</taxon>
    </lineage>
</organism>
<dbReference type="InterPro" id="IPR026992">
    <property type="entry name" value="DIOX_N"/>
</dbReference>
<dbReference type="InterPro" id="IPR027443">
    <property type="entry name" value="IPNS-like_sf"/>
</dbReference>
<dbReference type="PANTHER" id="PTHR10209:SF751">
    <property type="entry name" value="OS06G0255100 PROTEIN"/>
    <property type="match status" value="1"/>
</dbReference>
<dbReference type="FunFam" id="2.60.120.330:FF:000005">
    <property type="entry name" value="1-aminocyclopropane-1-carboxylate oxidase homolog 1"/>
    <property type="match status" value="1"/>
</dbReference>
<dbReference type="EMBL" id="LNRQ01000008">
    <property type="protein sequence ID" value="KZM84957.1"/>
    <property type="molecule type" value="Genomic_DNA"/>
</dbReference>
<dbReference type="GO" id="GO:0051213">
    <property type="term" value="F:dioxygenase activity"/>
    <property type="evidence" value="ECO:0007669"/>
    <property type="project" value="UniProtKB-ARBA"/>
</dbReference>
<evidence type="ECO:0000256" key="1">
    <source>
        <dbReference type="ARBA" id="ARBA00008056"/>
    </source>
</evidence>
<dbReference type="OMA" id="QINEASC"/>
<feature type="domain" description="Fe2OG dioxygenase" evidence="7">
    <location>
        <begin position="251"/>
        <end position="352"/>
    </location>
</feature>
<name>A0A175YNM1_DAUCS</name>
<evidence type="ECO:0000313" key="9">
    <source>
        <dbReference type="EMBL" id="WOH12375.1"/>
    </source>
</evidence>
<dbReference type="Gene3D" id="2.60.120.330">
    <property type="entry name" value="B-lactam Antibiotic, Isopenicillin N Synthase, Chain"/>
    <property type="match status" value="1"/>
</dbReference>
<evidence type="ECO:0000256" key="4">
    <source>
        <dbReference type="ARBA" id="ARBA00023002"/>
    </source>
</evidence>
<dbReference type="Proteomes" id="UP000077755">
    <property type="component" value="Chromosome 8"/>
</dbReference>
<accession>A0A175YNM1</accession>
<dbReference type="InterPro" id="IPR005123">
    <property type="entry name" value="Oxoglu/Fe-dep_dioxygenase_dom"/>
</dbReference>
<dbReference type="Gramene" id="KZM84957">
    <property type="protein sequence ID" value="KZM84957"/>
    <property type="gene ID" value="DCAR_027621"/>
</dbReference>
<keyword evidence="4 6" id="KW-0560">Oxidoreductase</keyword>
<dbReference type="GO" id="GO:0046872">
    <property type="term" value="F:metal ion binding"/>
    <property type="evidence" value="ECO:0007669"/>
    <property type="project" value="UniProtKB-KW"/>
</dbReference>
<evidence type="ECO:0000313" key="10">
    <source>
        <dbReference type="Proteomes" id="UP000077755"/>
    </source>
</evidence>
<gene>
    <name evidence="8" type="ORF">DCAR_027621</name>
    <name evidence="9" type="ORF">DCAR_0831878</name>
</gene>